<comment type="caution">
    <text evidence="1">The sequence shown here is derived from an EMBL/GenBank/DDBJ whole genome shotgun (WGS) entry which is preliminary data.</text>
</comment>
<gene>
    <name evidence="1" type="ORF">LY79DRAFT_45620</name>
</gene>
<protein>
    <submittedName>
        <fullName evidence="1">Uncharacterized protein</fullName>
    </submittedName>
</protein>
<dbReference type="GeneID" id="85437431"/>
<dbReference type="RefSeq" id="XP_060408413.1">
    <property type="nucleotide sequence ID" value="XM_060553191.1"/>
</dbReference>
<proteinExistence type="predicted"/>
<accession>A0AAD8PMT2</accession>
<evidence type="ECO:0000313" key="2">
    <source>
        <dbReference type="Proteomes" id="UP001230504"/>
    </source>
</evidence>
<dbReference type="EMBL" id="JAHLJV010000107">
    <property type="protein sequence ID" value="KAK1570277.1"/>
    <property type="molecule type" value="Genomic_DNA"/>
</dbReference>
<dbReference type="AlphaFoldDB" id="A0AAD8PMT2"/>
<organism evidence="1 2">
    <name type="scientific">Colletotrichum navitas</name>
    <dbReference type="NCBI Taxonomy" id="681940"/>
    <lineage>
        <taxon>Eukaryota</taxon>
        <taxon>Fungi</taxon>
        <taxon>Dikarya</taxon>
        <taxon>Ascomycota</taxon>
        <taxon>Pezizomycotina</taxon>
        <taxon>Sordariomycetes</taxon>
        <taxon>Hypocreomycetidae</taxon>
        <taxon>Glomerellales</taxon>
        <taxon>Glomerellaceae</taxon>
        <taxon>Colletotrichum</taxon>
        <taxon>Colletotrichum graminicola species complex</taxon>
    </lineage>
</organism>
<dbReference type="Proteomes" id="UP001230504">
    <property type="component" value="Unassembled WGS sequence"/>
</dbReference>
<evidence type="ECO:0000313" key="1">
    <source>
        <dbReference type="EMBL" id="KAK1570277.1"/>
    </source>
</evidence>
<reference evidence="1" key="1">
    <citation type="submission" date="2021-06" db="EMBL/GenBank/DDBJ databases">
        <title>Comparative genomics, transcriptomics and evolutionary studies reveal genomic signatures of adaptation to plant cell wall in hemibiotrophic fungi.</title>
        <authorList>
            <consortium name="DOE Joint Genome Institute"/>
            <person name="Baroncelli R."/>
            <person name="Diaz J.F."/>
            <person name="Benocci T."/>
            <person name="Peng M."/>
            <person name="Battaglia E."/>
            <person name="Haridas S."/>
            <person name="Andreopoulos W."/>
            <person name="Labutti K."/>
            <person name="Pangilinan J."/>
            <person name="Floch G.L."/>
            <person name="Makela M.R."/>
            <person name="Henrissat B."/>
            <person name="Grigoriev I.V."/>
            <person name="Crouch J.A."/>
            <person name="De Vries R.P."/>
            <person name="Sukno S.A."/>
            <person name="Thon M.R."/>
        </authorList>
    </citation>
    <scope>NUCLEOTIDE SEQUENCE</scope>
    <source>
        <strain evidence="1">CBS 125086</strain>
    </source>
</reference>
<keyword evidence="2" id="KW-1185">Reference proteome</keyword>
<name>A0AAD8PMT2_9PEZI</name>
<sequence>MHFKQRGNSTLCAFVSRKCQLTYFRVPFPVHCLATYASPNASVLCRVVLWHSTGREMGDAAAIFVAGEQRGVVSQGCCSVCSNPRPTVPLFAHCSIHKGMVCVCPDAALMRHCVLFALQKGLNGVGIGVDVDVDAALPLYLWGWAVRRPDMGKQPNSG</sequence>